<evidence type="ECO:0000256" key="1">
    <source>
        <dbReference type="SAM" id="Phobius"/>
    </source>
</evidence>
<proteinExistence type="predicted"/>
<dbReference type="Proteomes" id="UP000315343">
    <property type="component" value="Unassembled WGS sequence"/>
</dbReference>
<feature type="transmembrane region" description="Helical" evidence="1">
    <location>
        <begin position="6"/>
        <end position="25"/>
    </location>
</feature>
<keyword evidence="1" id="KW-0812">Transmembrane</keyword>
<evidence type="ECO:0000313" key="2">
    <source>
        <dbReference type="EMBL" id="TWH83766.1"/>
    </source>
</evidence>
<evidence type="ECO:0000313" key="3">
    <source>
        <dbReference type="Proteomes" id="UP000315343"/>
    </source>
</evidence>
<name>A0A562JKM2_9FIRM</name>
<dbReference type="AlphaFoldDB" id="A0A562JKM2"/>
<reference evidence="2 3" key="1">
    <citation type="submission" date="2019-07" db="EMBL/GenBank/DDBJ databases">
        <title>Genomic Encyclopedia of Type Strains, Phase I: the one thousand microbial genomes (KMG-I) project.</title>
        <authorList>
            <person name="Kyrpides N."/>
        </authorList>
    </citation>
    <scope>NUCLEOTIDE SEQUENCE [LARGE SCALE GENOMIC DNA]</scope>
    <source>
        <strain evidence="2 3">DSM 13558</strain>
    </source>
</reference>
<keyword evidence="1" id="KW-0472">Membrane</keyword>
<keyword evidence="1" id="KW-1133">Transmembrane helix</keyword>
<dbReference type="RefSeq" id="WP_019227953.1">
    <property type="nucleotide sequence ID" value="NZ_DAMBUX010000009.1"/>
</dbReference>
<gene>
    <name evidence="2" type="ORF">LY60_00378</name>
</gene>
<comment type="caution">
    <text evidence="2">The sequence shown here is derived from an EMBL/GenBank/DDBJ whole genome shotgun (WGS) entry which is preliminary data.</text>
</comment>
<sequence>MSRLLGVFMFPIFIIVPAIVLYFVIKLAIKHAIKELKDNNIL</sequence>
<accession>A0A562JKM2</accession>
<keyword evidence="3" id="KW-1185">Reference proteome</keyword>
<protein>
    <submittedName>
        <fullName evidence="2">Uncharacterized protein</fullName>
    </submittedName>
</protein>
<organism evidence="2 3">
    <name type="scientific">Sedimentibacter saalensis</name>
    <dbReference type="NCBI Taxonomy" id="130788"/>
    <lineage>
        <taxon>Bacteria</taxon>
        <taxon>Bacillati</taxon>
        <taxon>Bacillota</taxon>
        <taxon>Tissierellia</taxon>
        <taxon>Sedimentibacter</taxon>
    </lineage>
</organism>
<dbReference type="EMBL" id="VLKH01000001">
    <property type="protein sequence ID" value="TWH83766.1"/>
    <property type="molecule type" value="Genomic_DNA"/>
</dbReference>